<dbReference type="GO" id="GO:0034472">
    <property type="term" value="P:snRNA 3'-end processing"/>
    <property type="evidence" value="ECO:0007669"/>
    <property type="project" value="TreeGrafter"/>
</dbReference>
<proteinExistence type="inferred from homology"/>
<reference evidence="3" key="1">
    <citation type="journal article" date="2020" name="Fungal Divers.">
        <title>Resolving the Mortierellaceae phylogeny through synthesis of multi-gene phylogenetics and phylogenomics.</title>
        <authorList>
            <person name="Vandepol N."/>
            <person name="Liber J."/>
            <person name="Desiro A."/>
            <person name="Na H."/>
            <person name="Kennedy M."/>
            <person name="Barry K."/>
            <person name="Grigoriev I.V."/>
            <person name="Miller A.N."/>
            <person name="O'Donnell K."/>
            <person name="Stajich J.E."/>
            <person name="Bonito G."/>
        </authorList>
    </citation>
    <scope>NUCLEOTIDE SEQUENCE</scope>
    <source>
        <strain evidence="3">BC1065</strain>
    </source>
</reference>
<evidence type="ECO:0000256" key="2">
    <source>
        <dbReference type="SAM" id="MobiDB-lite"/>
    </source>
</evidence>
<dbReference type="InterPro" id="IPR036397">
    <property type="entry name" value="RNaseH_sf"/>
</dbReference>
<feature type="compositionally biased region" description="Basic residues" evidence="2">
    <location>
        <begin position="301"/>
        <end position="310"/>
    </location>
</feature>
<feature type="region of interest" description="Disordered" evidence="2">
    <location>
        <begin position="90"/>
        <end position="121"/>
    </location>
</feature>
<dbReference type="Pfam" id="PF04857">
    <property type="entry name" value="CAF1"/>
    <property type="match status" value="2"/>
</dbReference>
<dbReference type="OrthoDB" id="414075at2759"/>
<dbReference type="InterPro" id="IPR006941">
    <property type="entry name" value="RNase_CAF1"/>
</dbReference>
<dbReference type="AlphaFoldDB" id="A0A9P6PSJ3"/>
<feature type="compositionally biased region" description="Basic and acidic residues" evidence="2">
    <location>
        <begin position="110"/>
        <end position="121"/>
    </location>
</feature>
<keyword evidence="4" id="KW-1185">Reference proteome</keyword>
<comment type="similarity">
    <text evidence="1">Belongs to the CAF1 family.</text>
</comment>
<protein>
    <submittedName>
        <fullName evidence="3">Target of EGR1, member 1 (Nuclear)</fullName>
    </submittedName>
</protein>
<dbReference type="SUPFAM" id="SSF53098">
    <property type="entry name" value="Ribonuclease H-like"/>
    <property type="match status" value="1"/>
</dbReference>
<gene>
    <name evidence="3" type="primary">TOE1</name>
    <name evidence="3" type="ORF">DFQ27_008523</name>
</gene>
<evidence type="ECO:0000256" key="1">
    <source>
        <dbReference type="ARBA" id="ARBA00008372"/>
    </source>
</evidence>
<dbReference type="InterPro" id="IPR051181">
    <property type="entry name" value="CAF1_poly(A)_ribonucleases"/>
</dbReference>
<comment type="caution">
    <text evidence="3">The sequence shown here is derived from an EMBL/GenBank/DDBJ whole genome shotgun (WGS) entry which is preliminary data.</text>
</comment>
<dbReference type="PANTHER" id="PTHR15092">
    <property type="entry name" value="POLY A -SPECIFIC RIBONUCLEASE/TARGET OF EGR1, MEMBER 1"/>
    <property type="match status" value="1"/>
</dbReference>
<feature type="region of interest" description="Disordered" evidence="2">
    <location>
        <begin position="332"/>
        <end position="365"/>
    </location>
</feature>
<dbReference type="EMBL" id="JAAAJB010000719">
    <property type="protein sequence ID" value="KAG0251790.1"/>
    <property type="molecule type" value="Genomic_DNA"/>
</dbReference>
<feature type="compositionally biased region" description="Basic and acidic residues" evidence="2">
    <location>
        <begin position="273"/>
        <end position="300"/>
    </location>
</feature>
<dbReference type="GO" id="GO:0000175">
    <property type="term" value="F:3'-5'-RNA exonuclease activity"/>
    <property type="evidence" value="ECO:0007669"/>
    <property type="project" value="TreeGrafter"/>
</dbReference>
<feature type="region of interest" description="Disordered" evidence="2">
    <location>
        <begin position="270"/>
        <end position="310"/>
    </location>
</feature>
<dbReference type="Proteomes" id="UP000807716">
    <property type="component" value="Unassembled WGS sequence"/>
</dbReference>
<dbReference type="InterPro" id="IPR012337">
    <property type="entry name" value="RNaseH-like_sf"/>
</dbReference>
<dbReference type="Gene3D" id="3.30.420.10">
    <property type="entry name" value="Ribonuclease H-like superfamily/Ribonuclease H"/>
    <property type="match status" value="1"/>
</dbReference>
<accession>A0A9P6PSJ3</accession>
<dbReference type="PANTHER" id="PTHR15092:SF37">
    <property type="entry name" value="TARGET OF EGR1 PROTEIN 1"/>
    <property type="match status" value="1"/>
</dbReference>
<evidence type="ECO:0000313" key="3">
    <source>
        <dbReference type="EMBL" id="KAG0251790.1"/>
    </source>
</evidence>
<dbReference type="GO" id="GO:0015030">
    <property type="term" value="C:Cajal body"/>
    <property type="evidence" value="ECO:0007669"/>
    <property type="project" value="TreeGrafter"/>
</dbReference>
<organism evidence="3 4">
    <name type="scientific">Actinomortierella ambigua</name>
    <dbReference type="NCBI Taxonomy" id="1343610"/>
    <lineage>
        <taxon>Eukaryota</taxon>
        <taxon>Fungi</taxon>
        <taxon>Fungi incertae sedis</taxon>
        <taxon>Mucoromycota</taxon>
        <taxon>Mortierellomycotina</taxon>
        <taxon>Mortierellomycetes</taxon>
        <taxon>Mortierellales</taxon>
        <taxon>Mortierellaceae</taxon>
        <taxon>Actinomortierella</taxon>
    </lineage>
</organism>
<feature type="compositionally biased region" description="Polar residues" evidence="2">
    <location>
        <begin position="91"/>
        <end position="107"/>
    </location>
</feature>
<evidence type="ECO:0000313" key="4">
    <source>
        <dbReference type="Proteomes" id="UP000807716"/>
    </source>
</evidence>
<name>A0A9P6PSJ3_9FUNG</name>
<dbReference type="GO" id="GO:0017069">
    <property type="term" value="F:snRNA binding"/>
    <property type="evidence" value="ECO:0007669"/>
    <property type="project" value="TreeGrafter"/>
</dbReference>
<sequence>MSTPITAAASIPTHNQVTRDNLAELQPKVVELLKQATFIALDVEFTGFGDNLNATKASNVQERYENLCSIAKSHALIAFGLSIFTKKPRQRQSQQHPIVDSHQSTGVADQKGKDTDHGHNSDEDLILHGGCGWERAFVVHNFNFSMLKNHDFSVTPNSMRFLAETGVDLNQWAKEGILYKDGDDSESSGKGDSTAIMRAIVKRIMTRHVPIVLSTFTADLSDMFPAGIYDTKYISDYVTREPVSFLSYLFRKYERKDTQTRLKLASVVSETTHCNDKKHKEDDRREDKEESSDHLEEAKKGTKKHKKLLLHGHCRNGTRCERTHDLDAILDHEESKHKKTHKKQRMNEGSQNESEEDSTSRDPASLPETATAMKIAETTSPAPLSSSSIVAPLAEAEPTIENSALTPEKFHSAYFDAYMTGTVFSHQLNLHTRTVIEKEARNRVYLIGKSFPLATEKSSYAQYSPGHIQKSRGGRTS</sequence>